<sequence>LADVADRRVCVCLTLLRLLAHMGEPFWLSSDGKVSKRSDLWVILYQVFIPDNLASRCRRRSPTKPLIVRSKPVRSAGATGWSTSEVRRKQCCAISVFYSL</sequence>
<gene>
    <name evidence="1" type="ORF">E2562_032345</name>
</gene>
<name>A0A6G1CBN4_9ORYZ</name>
<dbReference type="Proteomes" id="UP000479710">
    <property type="component" value="Unassembled WGS sequence"/>
</dbReference>
<protein>
    <submittedName>
        <fullName evidence="1">Uncharacterized protein</fullName>
    </submittedName>
</protein>
<evidence type="ECO:0000313" key="2">
    <source>
        <dbReference type="Proteomes" id="UP000479710"/>
    </source>
</evidence>
<proteinExistence type="predicted"/>
<reference evidence="1 2" key="1">
    <citation type="submission" date="2019-11" db="EMBL/GenBank/DDBJ databases">
        <title>Whole genome sequence of Oryza granulata.</title>
        <authorList>
            <person name="Li W."/>
        </authorList>
    </citation>
    <scope>NUCLEOTIDE SEQUENCE [LARGE SCALE GENOMIC DNA]</scope>
    <source>
        <strain evidence="2">cv. Menghai</strain>
        <tissue evidence="1">Leaf</tissue>
    </source>
</reference>
<keyword evidence="2" id="KW-1185">Reference proteome</keyword>
<feature type="non-terminal residue" evidence="1">
    <location>
        <position position="1"/>
    </location>
</feature>
<comment type="caution">
    <text evidence="1">The sequence shown here is derived from an EMBL/GenBank/DDBJ whole genome shotgun (WGS) entry which is preliminary data.</text>
</comment>
<feature type="non-terminal residue" evidence="1">
    <location>
        <position position="100"/>
    </location>
</feature>
<evidence type="ECO:0000313" key="1">
    <source>
        <dbReference type="EMBL" id="KAF0897043.1"/>
    </source>
</evidence>
<organism evidence="1 2">
    <name type="scientific">Oryza meyeriana var. granulata</name>
    <dbReference type="NCBI Taxonomy" id="110450"/>
    <lineage>
        <taxon>Eukaryota</taxon>
        <taxon>Viridiplantae</taxon>
        <taxon>Streptophyta</taxon>
        <taxon>Embryophyta</taxon>
        <taxon>Tracheophyta</taxon>
        <taxon>Spermatophyta</taxon>
        <taxon>Magnoliopsida</taxon>
        <taxon>Liliopsida</taxon>
        <taxon>Poales</taxon>
        <taxon>Poaceae</taxon>
        <taxon>BOP clade</taxon>
        <taxon>Oryzoideae</taxon>
        <taxon>Oryzeae</taxon>
        <taxon>Oryzinae</taxon>
        <taxon>Oryza</taxon>
        <taxon>Oryza meyeriana</taxon>
    </lineage>
</organism>
<dbReference type="EMBL" id="SPHZ02000010">
    <property type="protein sequence ID" value="KAF0897043.1"/>
    <property type="molecule type" value="Genomic_DNA"/>
</dbReference>
<accession>A0A6G1CBN4</accession>
<dbReference type="AlphaFoldDB" id="A0A6G1CBN4"/>